<dbReference type="SUPFAM" id="SSF51735">
    <property type="entry name" value="NAD(P)-binding Rossmann-fold domains"/>
    <property type="match status" value="1"/>
</dbReference>
<keyword evidence="4" id="KW-1185">Reference proteome</keyword>
<keyword evidence="2" id="KW-0560">Oxidoreductase</keyword>
<dbReference type="EMBL" id="JAAMOW010000001">
    <property type="protein sequence ID" value="NGY03253.1"/>
    <property type="molecule type" value="Genomic_DNA"/>
</dbReference>
<evidence type="ECO:0000313" key="3">
    <source>
        <dbReference type="EMBL" id="NGY03253.1"/>
    </source>
</evidence>
<sequence>MNNKLDGRVAPITGSGRGIGRATALELAEEGARMVVNDLDAGPAEAVVREIRDRGGEAVACVGGVTGI</sequence>
<dbReference type="PANTHER" id="PTHR45024">
    <property type="entry name" value="DEHYDROGENASES, SHORT CHAIN"/>
    <property type="match status" value="1"/>
</dbReference>
<dbReference type="InterPro" id="IPR036291">
    <property type="entry name" value="NAD(P)-bd_dom_sf"/>
</dbReference>
<comment type="caution">
    <text evidence="3">The sequence shown here is derived from an EMBL/GenBank/DDBJ whole genome shotgun (WGS) entry which is preliminary data.</text>
</comment>
<dbReference type="Gene3D" id="3.40.50.720">
    <property type="entry name" value="NAD(P)-binding Rossmann-like Domain"/>
    <property type="match status" value="1"/>
</dbReference>
<comment type="similarity">
    <text evidence="1">Belongs to the short-chain dehydrogenases/reductases (SDR) family.</text>
</comment>
<dbReference type="Pfam" id="PF00106">
    <property type="entry name" value="adh_short"/>
    <property type="match status" value="1"/>
</dbReference>
<gene>
    <name evidence="3" type="ORF">G7Y85_00595</name>
</gene>
<evidence type="ECO:0000313" key="4">
    <source>
        <dbReference type="Proteomes" id="UP000472676"/>
    </source>
</evidence>
<protein>
    <submittedName>
        <fullName evidence="3">SDR family NAD(P)-dependent oxidoreductase</fullName>
    </submittedName>
</protein>
<dbReference type="InterPro" id="IPR002347">
    <property type="entry name" value="SDR_fam"/>
</dbReference>
<evidence type="ECO:0000256" key="1">
    <source>
        <dbReference type="ARBA" id="ARBA00006484"/>
    </source>
</evidence>
<dbReference type="Proteomes" id="UP000472676">
    <property type="component" value="Unassembled WGS sequence"/>
</dbReference>
<dbReference type="PANTHER" id="PTHR45024:SF2">
    <property type="entry name" value="SCP2 DOMAIN-CONTAINING PROTEIN"/>
    <property type="match status" value="1"/>
</dbReference>
<accession>A0A6M2BML0</accession>
<proteinExistence type="inferred from homology"/>
<name>A0A6M2BML0_9GAMM</name>
<dbReference type="InterPro" id="IPR051687">
    <property type="entry name" value="Peroxisomal_Beta-Oxidation"/>
</dbReference>
<dbReference type="GO" id="GO:0016491">
    <property type="term" value="F:oxidoreductase activity"/>
    <property type="evidence" value="ECO:0007669"/>
    <property type="project" value="UniProtKB-KW"/>
</dbReference>
<organism evidence="3 4">
    <name type="scientific">Solimonas terrae</name>
    <dbReference type="NCBI Taxonomy" id="1396819"/>
    <lineage>
        <taxon>Bacteria</taxon>
        <taxon>Pseudomonadati</taxon>
        <taxon>Pseudomonadota</taxon>
        <taxon>Gammaproteobacteria</taxon>
        <taxon>Nevskiales</taxon>
        <taxon>Nevskiaceae</taxon>
        <taxon>Solimonas</taxon>
    </lineage>
</organism>
<dbReference type="AlphaFoldDB" id="A0A6M2BML0"/>
<reference evidence="3 4" key="1">
    <citation type="journal article" date="2014" name="Int. J. Syst. Evol. Microbiol.">
        <title>Solimonas terrae sp. nov., isolated from soil.</title>
        <authorList>
            <person name="Kim S.J."/>
            <person name="Moon J.Y."/>
            <person name="Weon H.Y."/>
            <person name="Ahn J.H."/>
            <person name="Chen W.M."/>
            <person name="Kwon S.W."/>
        </authorList>
    </citation>
    <scope>NUCLEOTIDE SEQUENCE [LARGE SCALE GENOMIC DNA]</scope>
    <source>
        <strain evidence="3 4">KIS83-12</strain>
    </source>
</reference>
<evidence type="ECO:0000256" key="2">
    <source>
        <dbReference type="ARBA" id="ARBA00023002"/>
    </source>
</evidence>